<evidence type="ECO:0000256" key="10">
    <source>
        <dbReference type="ARBA" id="ARBA00023295"/>
    </source>
</evidence>
<comment type="cofactor">
    <cofactor evidence="12">
        <name>[4Fe-4S] cluster</name>
        <dbReference type="ChEBI" id="CHEBI:49883"/>
    </cofactor>
    <text evidence="12">Binds 1 [4Fe-4S] cluster.</text>
</comment>
<evidence type="ECO:0000256" key="8">
    <source>
        <dbReference type="ARBA" id="ARBA00023204"/>
    </source>
</evidence>
<dbReference type="Pfam" id="PF00633">
    <property type="entry name" value="HHH"/>
    <property type="match status" value="1"/>
</dbReference>
<dbReference type="EMBL" id="CP001710">
    <property type="protein sequence ID" value="ADL58752.1"/>
    <property type="molecule type" value="Genomic_DNA"/>
</dbReference>
<dbReference type="GO" id="GO:0046872">
    <property type="term" value="F:metal ion binding"/>
    <property type="evidence" value="ECO:0007669"/>
    <property type="project" value="UniProtKB-KW"/>
</dbReference>
<dbReference type="InterPro" id="IPR011257">
    <property type="entry name" value="DNA_glycosylase"/>
</dbReference>
<proteinExistence type="inferred from homology"/>
<comment type="catalytic activity">
    <reaction evidence="12">
        <text>2'-deoxyribonucleotide-(2'-deoxyribose 5'-phosphate)-2'-deoxyribonucleotide-DNA = a 3'-end 2'-deoxyribonucleotide-(2,3-dehydro-2,3-deoxyribose 5'-phosphate)-DNA + a 5'-end 5'-phospho-2'-deoxyribonucleoside-DNA + H(+)</text>
        <dbReference type="Rhea" id="RHEA:66592"/>
        <dbReference type="Rhea" id="RHEA-COMP:13180"/>
        <dbReference type="Rhea" id="RHEA-COMP:16897"/>
        <dbReference type="Rhea" id="RHEA-COMP:17067"/>
        <dbReference type="ChEBI" id="CHEBI:15378"/>
        <dbReference type="ChEBI" id="CHEBI:136412"/>
        <dbReference type="ChEBI" id="CHEBI:157695"/>
        <dbReference type="ChEBI" id="CHEBI:167181"/>
        <dbReference type="EC" id="4.2.99.18"/>
    </reaction>
</comment>
<evidence type="ECO:0000256" key="4">
    <source>
        <dbReference type="ARBA" id="ARBA00022763"/>
    </source>
</evidence>
<reference evidence="15 16" key="2">
    <citation type="journal article" date="2010" name="J. Bacteriol.">
        <title>Complete genome sequence of Methanothermobacter marburgensis, a methanoarchaeon model organism.</title>
        <authorList>
            <person name="Liesegang H."/>
            <person name="Kaster A.K."/>
            <person name="Wiezer A."/>
            <person name="Goenrich M."/>
            <person name="Wollherr A."/>
            <person name="Seedorf H."/>
            <person name="Gottschalk G."/>
            <person name="Thauer R.K."/>
        </authorList>
    </citation>
    <scope>NUCLEOTIDE SEQUENCE [LARGE SCALE GENOMIC DNA]</scope>
    <source>
        <strain evidence="16">ATCC BAA-927 / DSM 2133 / JCM 14651 / NBRC 100331 / OCM 82 / Marburg</strain>
    </source>
</reference>
<keyword evidence="5 12" id="KW-0378">Hydrolase</keyword>
<evidence type="ECO:0000256" key="2">
    <source>
        <dbReference type="ARBA" id="ARBA00022485"/>
    </source>
</evidence>
<keyword evidence="6" id="KW-0408">Iron</keyword>
<dbReference type="GO" id="GO:0006285">
    <property type="term" value="P:base-excision repair, AP site formation"/>
    <property type="evidence" value="ECO:0007669"/>
    <property type="project" value="TreeGrafter"/>
</dbReference>
<dbReference type="HAMAP" id="MF_00942">
    <property type="entry name" value="Nth"/>
    <property type="match status" value="1"/>
</dbReference>
<dbReference type="CDD" id="cd00056">
    <property type="entry name" value="ENDO3c"/>
    <property type="match status" value="1"/>
</dbReference>
<dbReference type="Gene3D" id="1.10.1670.10">
    <property type="entry name" value="Helix-hairpin-Helix base-excision DNA repair enzymes (C-terminal)"/>
    <property type="match status" value="1"/>
</dbReference>
<dbReference type="Gene3D" id="1.10.340.30">
    <property type="entry name" value="Hypothetical protein, domain 2"/>
    <property type="match status" value="1"/>
</dbReference>
<dbReference type="HOGENOM" id="CLU_012862_3_4_2"/>
<accession>D9PX04</accession>
<keyword evidence="12" id="KW-0238">DNA-binding</keyword>
<feature type="domain" description="Helix-hairpin-helix DNA-binding motif class 1" evidence="13">
    <location>
        <begin position="108"/>
        <end position="127"/>
    </location>
</feature>
<evidence type="ECO:0000256" key="12">
    <source>
        <dbReference type="HAMAP-Rule" id="MF_00942"/>
    </source>
</evidence>
<dbReference type="PROSITE" id="PS01155">
    <property type="entry name" value="ENDONUCLEASE_III_2"/>
    <property type="match status" value="1"/>
</dbReference>
<dbReference type="FunFam" id="1.10.340.30:FF:000001">
    <property type="entry name" value="Endonuclease III"/>
    <property type="match status" value="1"/>
</dbReference>
<comment type="similarity">
    <text evidence="1 12">Belongs to the Nth/MutY family.</text>
</comment>
<name>D9PX04_METTM</name>
<keyword evidence="3" id="KW-0479">Metal-binding</keyword>
<dbReference type="SMART" id="SM00525">
    <property type="entry name" value="FES"/>
    <property type="match status" value="1"/>
</dbReference>
<dbReference type="InterPro" id="IPR000445">
    <property type="entry name" value="HhH_motif"/>
</dbReference>
<keyword evidence="15" id="KW-0540">Nuclease</keyword>
<keyword evidence="10 12" id="KW-0326">Glycosidase</keyword>
<evidence type="ECO:0000256" key="5">
    <source>
        <dbReference type="ARBA" id="ARBA00022801"/>
    </source>
</evidence>
<keyword evidence="4 12" id="KW-0227">DNA damage</keyword>
<dbReference type="InterPro" id="IPR004036">
    <property type="entry name" value="Endonuclease-III-like_CS2"/>
</dbReference>
<comment type="function">
    <text evidence="12">DNA repair enzyme that has both DNA N-glycosylase activity and AP-lyase activity. The DNA N-glycosylase activity releases various damaged pyrimidines from DNA by cleaving the N-glycosidic bond, leaving an AP (apurinic/apyrimidinic) site. The AP-lyase activity cleaves the phosphodiester bond 3' to the AP site by a beta-elimination, leaving a 3'-terminal unsaturated sugar and a product with a terminal 5'-phosphate.</text>
</comment>
<feature type="domain" description="Helix-hairpin-helix DNA-binding motif class 1" evidence="13">
    <location>
        <begin position="72"/>
        <end position="91"/>
    </location>
</feature>
<dbReference type="InterPro" id="IPR023170">
    <property type="entry name" value="HhH_base_excis_C"/>
</dbReference>
<dbReference type="InterPro" id="IPR003265">
    <property type="entry name" value="HhH-GPD_domain"/>
</dbReference>
<gene>
    <name evidence="12 15" type="primary">nth</name>
    <name evidence="15" type="ordered locus">MTBMA_c11590</name>
</gene>
<evidence type="ECO:0000259" key="14">
    <source>
        <dbReference type="SMART" id="SM00478"/>
    </source>
</evidence>
<keyword evidence="9 12" id="KW-0456">Lyase</keyword>
<keyword evidence="8 12" id="KW-0234">DNA repair</keyword>
<dbReference type="GO" id="GO:0141016">
    <property type="term" value="F:G/T mismatch-specific thymine-DNA glycosylase activity"/>
    <property type="evidence" value="ECO:0007669"/>
    <property type="project" value="UniProtKB-EC"/>
</dbReference>
<keyword evidence="7" id="KW-0411">Iron-sulfur</keyword>
<evidence type="ECO:0000256" key="3">
    <source>
        <dbReference type="ARBA" id="ARBA00022723"/>
    </source>
</evidence>
<dbReference type="Proteomes" id="UP000000345">
    <property type="component" value="Chromosome"/>
</dbReference>
<dbReference type="PaxDb" id="79929-MTBMA_c11590"/>
<dbReference type="GO" id="GO:0000703">
    <property type="term" value="F:oxidized pyrimidine nucleobase lesion DNA N-glycosylase activity"/>
    <property type="evidence" value="ECO:0007669"/>
    <property type="project" value="TreeGrafter"/>
</dbReference>
<comment type="caution">
    <text evidence="12">Lacks conserved residue(s) required for the propagation of feature annotation.</text>
</comment>
<dbReference type="InterPro" id="IPR003651">
    <property type="entry name" value="Endonuclease3_FeS-loop_motif"/>
</dbReference>
<dbReference type="GO" id="GO:0051539">
    <property type="term" value="F:4 iron, 4 sulfur cluster binding"/>
    <property type="evidence" value="ECO:0007669"/>
    <property type="project" value="UniProtKB-KW"/>
</dbReference>
<dbReference type="GO" id="GO:0006289">
    <property type="term" value="P:nucleotide-excision repair"/>
    <property type="evidence" value="ECO:0007669"/>
    <property type="project" value="TreeGrafter"/>
</dbReference>
<keyword evidence="16" id="KW-1185">Reference proteome</keyword>
<dbReference type="PATRIC" id="fig|79929.8.peg.1129"/>
<evidence type="ECO:0000256" key="7">
    <source>
        <dbReference type="ARBA" id="ARBA00023014"/>
    </source>
</evidence>
<protein>
    <recommendedName>
        <fullName evidence="12">Endonuclease III</fullName>
        <ecNumber evidence="12">4.2.99.18</ecNumber>
    </recommendedName>
    <alternativeName>
        <fullName evidence="12">DNA-(apurinic or apyrimidinic site) lyase</fullName>
    </alternativeName>
</protein>
<keyword evidence="15" id="KW-0255">Endonuclease</keyword>
<evidence type="ECO:0000256" key="9">
    <source>
        <dbReference type="ARBA" id="ARBA00023239"/>
    </source>
</evidence>
<dbReference type="InterPro" id="IPR003583">
    <property type="entry name" value="Hlx-hairpin-Hlx_DNA-bd_motif"/>
</dbReference>
<feature type="domain" description="HhH-GPD" evidence="14">
    <location>
        <begin position="37"/>
        <end position="184"/>
    </location>
</feature>
<evidence type="ECO:0000313" key="16">
    <source>
        <dbReference type="Proteomes" id="UP000000345"/>
    </source>
</evidence>
<organism evidence="15 16">
    <name type="scientific">Methanothermobacter marburgensis (strain ATCC BAA-927 / DSM 2133 / JCM 14651 / NBRC 100331 / OCM 82 / Marburg)</name>
    <name type="common">Methanobacterium thermoautotrophicum</name>
    <dbReference type="NCBI Taxonomy" id="79929"/>
    <lineage>
        <taxon>Archaea</taxon>
        <taxon>Methanobacteriati</taxon>
        <taxon>Methanobacteriota</taxon>
        <taxon>Methanomada group</taxon>
        <taxon>Methanobacteria</taxon>
        <taxon>Methanobacteriales</taxon>
        <taxon>Methanobacteriaceae</taxon>
        <taxon>Methanothermobacter</taxon>
    </lineage>
</organism>
<dbReference type="InterPro" id="IPR005759">
    <property type="entry name" value="Nth"/>
</dbReference>
<sequence length="215" mass="25201">MVSIRDIDRIMEGLRSLYSLRVFEDRDPYRVLIRTILSQRTRDENTDEATARLFSEYPTMEDVAYAPVEKLEQLVRKAGFYHVKARRIREVSRILLEEYGGRVPDDIDELLKLPGVGRKTANCVLVYAFNKPVVPVDTHVHRISNRIGLVNTRTPEETERVLMEVIPRKYWIELNDLMVQFGQDICRPVGPRHEECPIADECDYYKSLMDEREKT</sequence>
<dbReference type="PIRSF" id="PIRSF001435">
    <property type="entry name" value="Nth"/>
    <property type="match status" value="1"/>
</dbReference>
<dbReference type="SMART" id="SM00478">
    <property type="entry name" value="ENDO3c"/>
    <property type="match status" value="1"/>
</dbReference>
<comment type="catalytic activity">
    <reaction evidence="11">
        <text>Hydrolyzes mismatched double-stranded DNA and polynucleotides, releasing free thymine.</text>
        <dbReference type="EC" id="3.2.2.29"/>
    </reaction>
</comment>
<dbReference type="PANTHER" id="PTHR43286">
    <property type="entry name" value="ENDONUCLEASE III-LIKE PROTEIN 1"/>
    <property type="match status" value="1"/>
</dbReference>
<dbReference type="SMART" id="SM00278">
    <property type="entry name" value="HhH1"/>
    <property type="match status" value="2"/>
</dbReference>
<dbReference type="GO" id="GO:0003677">
    <property type="term" value="F:DNA binding"/>
    <property type="evidence" value="ECO:0007669"/>
    <property type="project" value="UniProtKB-UniRule"/>
</dbReference>
<evidence type="ECO:0000259" key="13">
    <source>
        <dbReference type="SMART" id="SM00278"/>
    </source>
</evidence>
<dbReference type="GO" id="GO:0140078">
    <property type="term" value="F:class I DNA-(apurinic or apyrimidinic site) endonuclease activity"/>
    <property type="evidence" value="ECO:0007669"/>
    <property type="project" value="UniProtKB-EC"/>
</dbReference>
<dbReference type="STRING" id="79929.MTBMA_c11590"/>
<dbReference type="Pfam" id="PF00730">
    <property type="entry name" value="HhH-GPD"/>
    <property type="match status" value="1"/>
</dbReference>
<evidence type="ECO:0000256" key="6">
    <source>
        <dbReference type="ARBA" id="ARBA00023004"/>
    </source>
</evidence>
<dbReference type="AlphaFoldDB" id="D9PX04"/>
<evidence type="ECO:0000256" key="1">
    <source>
        <dbReference type="ARBA" id="ARBA00008343"/>
    </source>
</evidence>
<reference key="1">
    <citation type="submission" date="2009-08" db="EMBL/GenBank/DDBJ databases">
        <title>The genome sequence of Methanothermobacter marburgensis.</title>
        <authorList>
            <person name="Kaster A."/>
            <person name="Seedorf H."/>
            <person name="Goenrich M."/>
            <person name="Wiezer A."/>
            <person name="Liesegang H."/>
            <person name="Thauer R."/>
            <person name="Gottschalk G."/>
        </authorList>
    </citation>
    <scope>NUCLEOTIDE SEQUENCE</scope>
    <source>
        <strain>Marburg</strain>
    </source>
</reference>
<dbReference type="EC" id="4.2.99.18" evidence="12"/>
<dbReference type="KEGG" id="mmg:MTBMA_c11590"/>
<dbReference type="PANTHER" id="PTHR43286:SF1">
    <property type="entry name" value="ENDONUCLEASE III-LIKE PROTEIN 1"/>
    <property type="match status" value="1"/>
</dbReference>
<evidence type="ECO:0000256" key="11">
    <source>
        <dbReference type="ARBA" id="ARBA00052915"/>
    </source>
</evidence>
<dbReference type="SUPFAM" id="SSF48150">
    <property type="entry name" value="DNA-glycosylase"/>
    <property type="match status" value="1"/>
</dbReference>
<evidence type="ECO:0000313" key="15">
    <source>
        <dbReference type="EMBL" id="ADL58752.1"/>
    </source>
</evidence>
<keyword evidence="2" id="KW-0004">4Fe-4S</keyword>